<dbReference type="InterPro" id="IPR032828">
    <property type="entry name" value="PolyA_RNA-bd"/>
</dbReference>
<evidence type="ECO:0000313" key="15">
    <source>
        <dbReference type="EMBL" id="MDM8195558.1"/>
    </source>
</evidence>
<keyword evidence="7" id="KW-0692">RNA repair</keyword>
<proteinExistence type="inferred from homology"/>
<dbReference type="InterPro" id="IPR002646">
    <property type="entry name" value="PolA_pol_head_dom"/>
</dbReference>
<dbReference type="Proteomes" id="UP001529275">
    <property type="component" value="Unassembled WGS sequence"/>
</dbReference>
<keyword evidence="6" id="KW-0547">Nucleotide-binding</keyword>
<dbReference type="SUPFAM" id="SSF81891">
    <property type="entry name" value="Poly A polymerase C-terminal region-like"/>
    <property type="match status" value="1"/>
</dbReference>
<dbReference type="InterPro" id="IPR006674">
    <property type="entry name" value="HD_domain"/>
</dbReference>
<gene>
    <name evidence="15" type="ORF">QUV98_04385</name>
</gene>
<evidence type="ECO:0000256" key="9">
    <source>
        <dbReference type="ARBA" id="ARBA00022842"/>
    </source>
</evidence>
<accession>A0ABT7UHE2</accession>
<organism evidence="15 16">
    <name type="scientific">Massilimicrobiota timonensis</name>
    <dbReference type="NCBI Taxonomy" id="1776392"/>
    <lineage>
        <taxon>Bacteria</taxon>
        <taxon>Bacillati</taxon>
        <taxon>Bacillota</taxon>
        <taxon>Erysipelotrichia</taxon>
        <taxon>Erysipelotrichales</taxon>
        <taxon>Erysipelotrichaceae</taxon>
        <taxon>Massilimicrobiota</taxon>
    </lineage>
</organism>
<comment type="similarity">
    <text evidence="11">Belongs to the tRNA nucleotidyltransferase/poly(A) polymerase family.</text>
</comment>
<keyword evidence="8" id="KW-0067">ATP-binding</keyword>
<comment type="caution">
    <text evidence="15">The sequence shown here is derived from an EMBL/GenBank/DDBJ whole genome shotgun (WGS) entry which is preliminary data.</text>
</comment>
<name>A0ABT7UHE2_9FIRM</name>
<dbReference type="PANTHER" id="PTHR47545:SF1">
    <property type="entry name" value="MULTIFUNCTIONAL CCA PROTEIN"/>
    <property type="match status" value="1"/>
</dbReference>
<feature type="domain" description="HD" evidence="13">
    <location>
        <begin position="249"/>
        <end position="351"/>
    </location>
</feature>
<evidence type="ECO:0000256" key="2">
    <source>
        <dbReference type="ARBA" id="ARBA00022679"/>
    </source>
</evidence>
<dbReference type="PANTHER" id="PTHR47545">
    <property type="entry name" value="MULTIFUNCTIONAL CCA PROTEIN"/>
    <property type="match status" value="1"/>
</dbReference>
<comment type="cofactor">
    <cofactor evidence="1">
        <name>Mg(2+)</name>
        <dbReference type="ChEBI" id="CHEBI:18420"/>
    </cofactor>
</comment>
<sequence length="447" mass="52039">MKIDALAQEIFDDMIAHGGKVYIVGGSVRDEILGRYDQHDVDVEVYHLSYEKLCAILKKYGHVHTFGKSFAIVQLEELPHYDFALPRQETKTGHKHQDFEVMIDPDLPLEKAVLRRDLTMNALMYDYLEQRVIDLCGGLSDIDQHIIRCVDPEHFMEDPLRVLRVARFVAQFEFQVEEKTLNLCRSMAQSHMLDHLSYERIYQEYCQILMAPQPSLGFMFLKDIGALPPYLQALTTTHQRLDFHPEDDVFTHTMLVIDVASHVKKKTDHPLWFMWACLLHDIGKPLVTTKEGHAPKHNEAGVQVFQNVPIITSKKERQYISTMIMYHMHLMNMSRHHAKDLSYLRLLKKIDGKVSMNDLIYISCCDKLGRGKVAQEQYDEFWLYIQDKQKRLGVQAPLPLIRGDDLLANGLTSTHLFKQMLDEAYDLQLQGLSKEKILRSLRKYEQR</sequence>
<feature type="domain" description="Poly A polymerase head" evidence="12">
    <location>
        <begin position="21"/>
        <end position="148"/>
    </location>
</feature>
<dbReference type="InterPro" id="IPR003607">
    <property type="entry name" value="HD/PDEase_dom"/>
</dbReference>
<dbReference type="Pfam" id="PF01743">
    <property type="entry name" value="PolyA_pol"/>
    <property type="match status" value="1"/>
</dbReference>
<keyword evidence="4" id="KW-0548">Nucleotidyltransferase</keyword>
<evidence type="ECO:0000256" key="6">
    <source>
        <dbReference type="ARBA" id="ARBA00022741"/>
    </source>
</evidence>
<keyword evidence="16" id="KW-1185">Reference proteome</keyword>
<dbReference type="EMBL" id="JAUDCK010000010">
    <property type="protein sequence ID" value="MDM8195558.1"/>
    <property type="molecule type" value="Genomic_DNA"/>
</dbReference>
<evidence type="ECO:0000313" key="16">
    <source>
        <dbReference type="Proteomes" id="UP001529275"/>
    </source>
</evidence>
<evidence type="ECO:0000256" key="10">
    <source>
        <dbReference type="ARBA" id="ARBA00022884"/>
    </source>
</evidence>
<keyword evidence="9" id="KW-0460">Magnesium</keyword>
<dbReference type="CDD" id="cd00077">
    <property type="entry name" value="HDc"/>
    <property type="match status" value="1"/>
</dbReference>
<keyword evidence="10 11" id="KW-0694">RNA-binding</keyword>
<reference evidence="15 16" key="2">
    <citation type="submission" date="2023-06" db="EMBL/GenBank/DDBJ databases">
        <authorList>
            <person name="Zeman M."/>
            <person name="Kubasova T."/>
            <person name="Jahodarova E."/>
            <person name="Nykrynova M."/>
            <person name="Rychlik I."/>
        </authorList>
    </citation>
    <scope>NUCLEOTIDE SEQUENCE [LARGE SCALE GENOMIC DNA]</scope>
    <source>
        <strain evidence="15 16">ET341</strain>
    </source>
</reference>
<evidence type="ECO:0000259" key="14">
    <source>
        <dbReference type="Pfam" id="PF12627"/>
    </source>
</evidence>
<dbReference type="InterPro" id="IPR043519">
    <property type="entry name" value="NT_sf"/>
</dbReference>
<evidence type="ECO:0000256" key="1">
    <source>
        <dbReference type="ARBA" id="ARBA00001946"/>
    </source>
</evidence>
<keyword evidence="2 11" id="KW-0808">Transferase</keyword>
<dbReference type="Pfam" id="PF01966">
    <property type="entry name" value="HD"/>
    <property type="match status" value="1"/>
</dbReference>
<keyword evidence="3" id="KW-0819">tRNA processing</keyword>
<evidence type="ECO:0000259" key="13">
    <source>
        <dbReference type="Pfam" id="PF01966"/>
    </source>
</evidence>
<feature type="domain" description="tRNA nucleotidyltransferase/poly(A) polymerase RNA and SrmB- binding" evidence="14">
    <location>
        <begin position="174"/>
        <end position="231"/>
    </location>
</feature>
<evidence type="ECO:0000259" key="12">
    <source>
        <dbReference type="Pfam" id="PF01743"/>
    </source>
</evidence>
<protein>
    <submittedName>
        <fullName evidence="15">HD domain-containing protein</fullName>
    </submittedName>
</protein>
<dbReference type="Gene3D" id="3.30.460.10">
    <property type="entry name" value="Beta Polymerase, domain 2"/>
    <property type="match status" value="1"/>
</dbReference>
<dbReference type="InterPro" id="IPR050124">
    <property type="entry name" value="tRNA_CCA-adding_enzyme"/>
</dbReference>
<evidence type="ECO:0000256" key="7">
    <source>
        <dbReference type="ARBA" id="ARBA00022800"/>
    </source>
</evidence>
<dbReference type="Gene3D" id="1.10.3090.10">
    <property type="entry name" value="cca-adding enzyme, domain 2"/>
    <property type="match status" value="1"/>
</dbReference>
<evidence type="ECO:0000256" key="5">
    <source>
        <dbReference type="ARBA" id="ARBA00022723"/>
    </source>
</evidence>
<dbReference type="SUPFAM" id="SSF81301">
    <property type="entry name" value="Nucleotidyltransferase"/>
    <property type="match status" value="1"/>
</dbReference>
<evidence type="ECO:0000256" key="4">
    <source>
        <dbReference type="ARBA" id="ARBA00022695"/>
    </source>
</evidence>
<dbReference type="Pfam" id="PF12627">
    <property type="entry name" value="PolyA_pol_RNAbd"/>
    <property type="match status" value="1"/>
</dbReference>
<evidence type="ECO:0000256" key="11">
    <source>
        <dbReference type="RuleBase" id="RU003953"/>
    </source>
</evidence>
<evidence type="ECO:0000256" key="8">
    <source>
        <dbReference type="ARBA" id="ARBA00022840"/>
    </source>
</evidence>
<keyword evidence="5" id="KW-0479">Metal-binding</keyword>
<evidence type="ECO:0000256" key="3">
    <source>
        <dbReference type="ARBA" id="ARBA00022694"/>
    </source>
</evidence>
<dbReference type="RefSeq" id="WP_289527474.1">
    <property type="nucleotide sequence ID" value="NZ_JAUDCK010000010.1"/>
</dbReference>
<reference evidence="16" key="1">
    <citation type="submission" date="2023-06" db="EMBL/GenBank/DDBJ databases">
        <title>Identification and characterization of horizontal gene transfer across gut microbiota members of farm animals based on homology search.</title>
        <authorList>
            <person name="Zeman M."/>
            <person name="Kubasova T."/>
            <person name="Jahodarova E."/>
            <person name="Nykrynova M."/>
            <person name="Rychlik I."/>
        </authorList>
    </citation>
    <scope>NUCLEOTIDE SEQUENCE [LARGE SCALE GENOMIC DNA]</scope>
    <source>
        <strain evidence="16">ET341</strain>
    </source>
</reference>